<dbReference type="Proteomes" id="UP000034883">
    <property type="component" value="Chromosome"/>
</dbReference>
<reference evidence="1 2" key="1">
    <citation type="submission" date="2015-03" db="EMBL/GenBank/DDBJ databases">
        <title>Genome assembly of Sandaracinus amylolyticus DSM 53668.</title>
        <authorList>
            <person name="Sharma G."/>
            <person name="Subramanian S."/>
        </authorList>
    </citation>
    <scope>NUCLEOTIDE SEQUENCE [LARGE SCALE GENOMIC DNA]</scope>
    <source>
        <strain evidence="1 2">DSM 53668</strain>
    </source>
</reference>
<dbReference type="KEGG" id="samy:DB32_007001"/>
<evidence type="ECO:0000313" key="2">
    <source>
        <dbReference type="Proteomes" id="UP000034883"/>
    </source>
</evidence>
<protein>
    <submittedName>
        <fullName evidence="1">Uncharacterized protein</fullName>
    </submittedName>
</protein>
<sequence length="271" mass="29618">MQRFEIAIGDSIEVDGETLSLTGWSPAETVGGPFGARLSGADGREIDLRSPGYRRIGEWVWTLDAVDDDRARVSRVHAPLVARALVWGERVELGCGDLLEGDDGWRFHARSVRGEGAVWLLEMIGERGDVRIEQMIDVQPEHAHEQMLDADHHVLAWTTSALDAHGCATTRVELRNPHAQIVDAGDGSDITLRVRGRARVGDVLIGYRGWGEMIESDGAGRGLAQIEIERGDEVVASSLCAVGDDCALGEWIVRVIEARPSEARVSVRRAD</sequence>
<accession>A0A0F6W8A4</accession>
<dbReference type="EMBL" id="CP011125">
    <property type="protein sequence ID" value="AKF09852.1"/>
    <property type="molecule type" value="Genomic_DNA"/>
</dbReference>
<keyword evidence="2" id="KW-1185">Reference proteome</keyword>
<gene>
    <name evidence="1" type="ORF">DB32_007001</name>
</gene>
<organism evidence="1 2">
    <name type="scientific">Sandaracinus amylolyticus</name>
    <dbReference type="NCBI Taxonomy" id="927083"/>
    <lineage>
        <taxon>Bacteria</taxon>
        <taxon>Pseudomonadati</taxon>
        <taxon>Myxococcota</taxon>
        <taxon>Polyangia</taxon>
        <taxon>Polyangiales</taxon>
        <taxon>Sandaracinaceae</taxon>
        <taxon>Sandaracinus</taxon>
    </lineage>
</organism>
<dbReference type="AlphaFoldDB" id="A0A0F6W8A4"/>
<name>A0A0F6W8A4_9BACT</name>
<evidence type="ECO:0000313" key="1">
    <source>
        <dbReference type="EMBL" id="AKF09852.1"/>
    </source>
</evidence>
<proteinExistence type="predicted"/>